<evidence type="ECO:0000313" key="4">
    <source>
        <dbReference type="Proteomes" id="UP000053681"/>
    </source>
</evidence>
<dbReference type="SUPFAM" id="SSF89957">
    <property type="entry name" value="MTH1187/YkoF-like"/>
    <property type="match status" value="1"/>
</dbReference>
<dbReference type="InterPro" id="IPR002767">
    <property type="entry name" value="Thiamine_BP"/>
</dbReference>
<dbReference type="EMBL" id="LNQP01000007">
    <property type="protein sequence ID" value="KSU89322.1"/>
    <property type="molecule type" value="Genomic_DNA"/>
</dbReference>
<dbReference type="RefSeq" id="WP_025911324.1">
    <property type="nucleotide sequence ID" value="NZ_KQ758629.1"/>
</dbReference>
<sequence>MAIVDLTIIPVGTKTPSVSQYVADIQKVLEKYKEEVEYQLTPMNTLIEGELGLLLKIVQELHEVPFENGIERVCTNLRIDDRRDKKHTMAGKLKAVELKMNQN</sequence>
<feature type="domain" description="Thiamine-binding protein" evidence="2">
    <location>
        <begin position="4"/>
        <end position="97"/>
    </location>
</feature>
<dbReference type="PANTHER" id="PTHR33777">
    <property type="entry name" value="UPF0045 PROTEIN ECM15"/>
    <property type="match status" value="1"/>
</dbReference>
<evidence type="ECO:0000259" key="2">
    <source>
        <dbReference type="Pfam" id="PF01910"/>
    </source>
</evidence>
<protein>
    <recommendedName>
        <fullName evidence="2">Thiamine-binding protein domain-containing protein</fullName>
    </recommendedName>
</protein>
<dbReference type="Pfam" id="PF01910">
    <property type="entry name" value="Thiamine_BP"/>
    <property type="match status" value="1"/>
</dbReference>
<dbReference type="GO" id="GO:0005829">
    <property type="term" value="C:cytosol"/>
    <property type="evidence" value="ECO:0007669"/>
    <property type="project" value="TreeGrafter"/>
</dbReference>
<dbReference type="PANTHER" id="PTHR33777:SF1">
    <property type="entry name" value="UPF0045 PROTEIN ECM15"/>
    <property type="match status" value="1"/>
</dbReference>
<evidence type="ECO:0000313" key="3">
    <source>
        <dbReference type="EMBL" id="KSU89322.1"/>
    </source>
</evidence>
<reference evidence="3 4" key="1">
    <citation type="submission" date="2015-11" db="EMBL/GenBank/DDBJ databases">
        <title>Bacillus caseinolyticus sp nov.</title>
        <authorList>
            <person name="Dastager S.G."/>
            <person name="Mawlankar R."/>
        </authorList>
    </citation>
    <scope>NUCLEOTIDE SEQUENCE [LARGE SCALE GENOMIC DNA]</scope>
    <source>
        <strain evidence="3 4">SGD-V-76</strain>
    </source>
</reference>
<comment type="similarity">
    <text evidence="1">Belongs to the UPF0045 family.</text>
</comment>
<dbReference type="NCBIfam" id="TIGR00106">
    <property type="entry name" value="MTH1187 family thiamine-binding protein"/>
    <property type="match status" value="1"/>
</dbReference>
<dbReference type="InterPro" id="IPR051614">
    <property type="entry name" value="UPF0045_domain"/>
</dbReference>
<dbReference type="AlphaFoldDB" id="A0A0V8JQQ7"/>
<comment type="caution">
    <text evidence="3">The sequence shown here is derived from an EMBL/GenBank/DDBJ whole genome shotgun (WGS) entry which is preliminary data.</text>
</comment>
<evidence type="ECO:0000256" key="1">
    <source>
        <dbReference type="ARBA" id="ARBA00010272"/>
    </source>
</evidence>
<name>A0A0V8JQQ7_9BACI</name>
<accession>A0A0V8JQQ7</accession>
<dbReference type="GeneID" id="93682838"/>
<dbReference type="InterPro" id="IPR029756">
    <property type="entry name" value="MTH1187/YkoF-like"/>
</dbReference>
<dbReference type="Gene3D" id="3.30.70.930">
    <property type="match status" value="1"/>
</dbReference>
<proteinExistence type="inferred from homology"/>
<dbReference type="Proteomes" id="UP000053681">
    <property type="component" value="Unassembled WGS sequence"/>
</dbReference>
<keyword evidence="4" id="KW-1185">Reference proteome</keyword>
<gene>
    <name evidence="3" type="ORF">AS180_03270</name>
</gene>
<organism evidence="3 4">
    <name type="scientific">Priestia veravalensis</name>
    <dbReference type="NCBI Taxonomy" id="1414648"/>
    <lineage>
        <taxon>Bacteria</taxon>
        <taxon>Bacillati</taxon>
        <taxon>Bacillota</taxon>
        <taxon>Bacilli</taxon>
        <taxon>Bacillales</taxon>
        <taxon>Bacillaceae</taxon>
        <taxon>Priestia</taxon>
    </lineage>
</organism>